<keyword evidence="3" id="KW-1185">Reference proteome</keyword>
<evidence type="ECO:0000313" key="3">
    <source>
        <dbReference type="Proteomes" id="UP000791080"/>
    </source>
</evidence>
<name>A0ABT1JI72_ACTCY</name>
<reference evidence="2 3" key="1">
    <citation type="submission" date="2022-06" db="EMBL/GenBank/DDBJ databases">
        <title>Genomic Encyclopedia of Type Strains, Phase I: the one thousand microbial genomes (KMG-I) project.</title>
        <authorList>
            <person name="Kyrpides N."/>
        </authorList>
    </citation>
    <scope>NUCLEOTIDE SEQUENCE [LARGE SCALE GENOMIC DNA]</scope>
    <source>
        <strain evidence="2 3">DSM 43889</strain>
    </source>
</reference>
<proteinExistence type="predicted"/>
<feature type="compositionally biased region" description="Basic and acidic residues" evidence="1">
    <location>
        <begin position="1"/>
        <end position="20"/>
    </location>
</feature>
<evidence type="ECO:0000313" key="2">
    <source>
        <dbReference type="EMBL" id="MCP2332215.1"/>
    </source>
</evidence>
<organism evidence="2 3">
    <name type="scientific">Actinoalloteichus caeruleus DSM 43889</name>
    <dbReference type="NCBI Taxonomy" id="1120930"/>
    <lineage>
        <taxon>Bacteria</taxon>
        <taxon>Bacillati</taxon>
        <taxon>Actinomycetota</taxon>
        <taxon>Actinomycetes</taxon>
        <taxon>Pseudonocardiales</taxon>
        <taxon>Pseudonocardiaceae</taxon>
        <taxon>Actinoalloteichus</taxon>
        <taxon>Actinoalloteichus cyanogriseus</taxon>
    </lineage>
</organism>
<accession>A0ABT1JI72</accession>
<dbReference type="InterPro" id="IPR047681">
    <property type="entry name" value="PPA1309-like"/>
</dbReference>
<dbReference type="NCBIfam" id="NF040618">
    <property type="entry name" value="PPA1309_fam"/>
    <property type="match status" value="1"/>
</dbReference>
<gene>
    <name evidence="2" type="ORF">G443_002485</name>
</gene>
<comment type="caution">
    <text evidence="2">The sequence shown here is derived from an EMBL/GenBank/DDBJ whole genome shotgun (WGS) entry which is preliminary data.</text>
</comment>
<evidence type="ECO:0000256" key="1">
    <source>
        <dbReference type="SAM" id="MobiDB-lite"/>
    </source>
</evidence>
<protein>
    <submittedName>
        <fullName evidence="2">Uncharacterized protein</fullName>
    </submittedName>
</protein>
<dbReference type="EMBL" id="AUBJ02000001">
    <property type="protein sequence ID" value="MCP2332215.1"/>
    <property type="molecule type" value="Genomic_DNA"/>
</dbReference>
<dbReference type="Proteomes" id="UP000791080">
    <property type="component" value="Unassembled WGS sequence"/>
</dbReference>
<feature type="region of interest" description="Disordered" evidence="1">
    <location>
        <begin position="1"/>
        <end position="25"/>
    </location>
</feature>
<sequence>MGSPPDRNDGPVDAEHDAELPRSLPAAAREVEEFVASGGWDQPIQLFALVSTSALLAREPNLVGQVDPGSTLTPIAQDALPDGDLAEALSGIEWPDAVDGCALAQEIVVLPPGADGAESEEGLAVSPEEAANHPERREARLVAAVLRDGSAACVLRLRADDLVPEEIVEHPELAPNLVTALRATLRP</sequence>